<dbReference type="EMBL" id="AJMT01000008">
    <property type="protein sequence ID" value="EIG30327.1"/>
    <property type="molecule type" value="Genomic_DNA"/>
</dbReference>
<dbReference type="PATRIC" id="fig|1095748.3.peg.149"/>
<reference evidence="1 2" key="1">
    <citation type="submission" date="2012-04" db="EMBL/GenBank/DDBJ databases">
        <authorList>
            <person name="Harkins D.M."/>
            <person name="Madupu R."/>
            <person name="Durkin A.S."/>
            <person name="Torralba M."/>
            <person name="Methe B."/>
            <person name="Sutton G.G."/>
            <person name="Nelson K.E."/>
        </authorList>
    </citation>
    <scope>NUCLEOTIDE SEQUENCE [LARGE SCALE GENOMIC DNA]</scope>
    <source>
        <strain evidence="1 2">VK64</strain>
    </source>
</reference>
<evidence type="ECO:0000313" key="2">
    <source>
        <dbReference type="Proteomes" id="UP000004473"/>
    </source>
</evidence>
<gene>
    <name evidence="1" type="ORF">HMPREF1051_2828</name>
</gene>
<protein>
    <submittedName>
        <fullName evidence="1">Uncharacterized protein</fullName>
    </submittedName>
</protein>
<proteinExistence type="predicted"/>
<accession>I2NWW6</accession>
<dbReference type="Proteomes" id="UP000004473">
    <property type="component" value="Unassembled WGS sequence"/>
</dbReference>
<comment type="caution">
    <text evidence="1">The sequence shown here is derived from an EMBL/GenBank/DDBJ whole genome shotgun (WGS) entry which is preliminary data.</text>
</comment>
<sequence length="47" mass="6025">MFDAWGRLKMFFRRPFRYWMESRYPYLNMTTRISLIFIFAPSDWLYC</sequence>
<dbReference type="AlphaFoldDB" id="I2NWW6"/>
<organism evidence="1 2">
    <name type="scientific">Neisseria sicca VK64</name>
    <dbReference type="NCBI Taxonomy" id="1095748"/>
    <lineage>
        <taxon>Bacteria</taxon>
        <taxon>Pseudomonadati</taxon>
        <taxon>Pseudomonadota</taxon>
        <taxon>Betaproteobacteria</taxon>
        <taxon>Neisseriales</taxon>
        <taxon>Neisseriaceae</taxon>
        <taxon>Neisseria</taxon>
    </lineage>
</organism>
<evidence type="ECO:0000313" key="1">
    <source>
        <dbReference type="EMBL" id="EIG30327.1"/>
    </source>
</evidence>
<name>I2NWW6_NEISI</name>